<feature type="domain" description="Glycosyltransferase family 18 catalytic" evidence="17">
    <location>
        <begin position="173"/>
        <end position="713"/>
    </location>
</feature>
<dbReference type="GO" id="GO:0005576">
    <property type="term" value="C:extracellular region"/>
    <property type="evidence" value="ECO:0007669"/>
    <property type="project" value="UniProtKB-SubCell"/>
</dbReference>
<dbReference type="UniPathway" id="UPA00378"/>
<dbReference type="Proteomes" id="UP000694701">
    <property type="component" value="Unplaced"/>
</dbReference>
<dbReference type="PANTHER" id="PTHR15075">
    <property type="entry name" value="ALPHA-MANNOSIDE BETA-1,6-N-ACETYLGLUCOSAMINYLTRANSFERASE"/>
    <property type="match status" value="1"/>
</dbReference>
<evidence type="ECO:0000256" key="11">
    <source>
        <dbReference type="ARBA" id="ARBA00022989"/>
    </source>
</evidence>
<keyword evidence="9 16" id="KW-0812">Transmembrane</keyword>
<evidence type="ECO:0000256" key="6">
    <source>
        <dbReference type="ARBA" id="ARBA00022525"/>
    </source>
</evidence>
<evidence type="ECO:0000313" key="20">
    <source>
        <dbReference type="Proteomes" id="UP000694701"/>
    </source>
</evidence>
<evidence type="ECO:0000256" key="16">
    <source>
        <dbReference type="SAM" id="Phobius"/>
    </source>
</evidence>
<dbReference type="GO" id="GO:0000139">
    <property type="term" value="C:Golgi membrane"/>
    <property type="evidence" value="ECO:0007669"/>
    <property type="project" value="UniProtKB-SubCell"/>
</dbReference>
<dbReference type="EC" id="2.4.1.155" evidence="5"/>
<reference evidence="19" key="1">
    <citation type="submission" date="2025-08" db="UniProtKB">
        <authorList>
            <consortium name="Ensembl"/>
        </authorList>
    </citation>
    <scope>IDENTIFICATION</scope>
</reference>
<keyword evidence="13 16" id="KW-0472">Membrane</keyword>
<dbReference type="Pfam" id="PF15027">
    <property type="entry name" value="MGT5A_N"/>
    <property type="match status" value="1"/>
</dbReference>
<dbReference type="AlphaFoldDB" id="A0A8C2EM33"/>
<dbReference type="InterPro" id="IPR026116">
    <property type="entry name" value="GT18_cat"/>
</dbReference>
<evidence type="ECO:0000256" key="14">
    <source>
        <dbReference type="ARBA" id="ARBA00023180"/>
    </source>
</evidence>
<dbReference type="InterPro" id="IPR027833">
    <property type="entry name" value="MGT5A-like_N"/>
</dbReference>
<accession>A0A8C2EM33</accession>
<evidence type="ECO:0000256" key="2">
    <source>
        <dbReference type="ARBA" id="ARBA00004613"/>
    </source>
</evidence>
<dbReference type="InterPro" id="IPR052105">
    <property type="entry name" value="MGAT5_Glycosyltransferase"/>
</dbReference>
<evidence type="ECO:0000256" key="4">
    <source>
        <dbReference type="ARBA" id="ARBA00007477"/>
    </source>
</evidence>
<evidence type="ECO:0000256" key="3">
    <source>
        <dbReference type="ARBA" id="ARBA00004922"/>
    </source>
</evidence>
<evidence type="ECO:0000256" key="1">
    <source>
        <dbReference type="ARBA" id="ARBA00004323"/>
    </source>
</evidence>
<keyword evidence="6" id="KW-0964">Secreted</keyword>
<keyword evidence="10" id="KW-0735">Signal-anchor</keyword>
<evidence type="ECO:0000256" key="15">
    <source>
        <dbReference type="ARBA" id="ARBA00048243"/>
    </source>
</evidence>
<evidence type="ECO:0000256" key="5">
    <source>
        <dbReference type="ARBA" id="ARBA00012671"/>
    </source>
</evidence>
<sequence>MGSVYLWKLSSQKLGFFLVSFGFIWGMMLLHFTIQQRATHESSAQLRMQILDLSKRYIKALAEENQSVMDGPYVGTMTAYDLKKTLAVLLDNIMQRLSKLESKVDNIIYNGTSTNLTNGTGTPGPNPINPEKVNVADLLNGAQEKCELPSLDGFPHCEGKLNWMKDMWRSDPCYSNYGVDGSTCSFFIYLSEVENWCPRLPWRIKNNADEADKKTQMEIRTSFDELYRVMSRREEFRWMMLRIKRMEEPWVSAVRSLATKQNLNNHKRKKILVHLGLLTKESGFKIAENAFSGGPLGELVQWSDLITTLYLLGHDIRISASLAELKEIMKKVMGNKSSCPTKGDKIVELIYIDIVGLAQFKKTLVLNLCCICMLMVLDSFGTEPEFNHAHYNLKPQQFNTMFPHTPDNSFLGFVVEQHLNASDVKHIDDIKRQNQSLVYGKVDNFWKDKKQYLDIIHSYMEVHGTVHGTSTVHLPAYVKNHGILSGRDLQFLLRETKLFVGLSFPYEGPAPLEAIANGCTFLNPRFDPPKSSKNTDFFKGKPTLRELTSQHPYAEVYIGRPHVWTVNIDDPAEVQNAIKAILSQKIEPYLPYEFTCEGMLQRVNAFIKNQDFCHGQVMWPPLSAMQVKFAPAGKSCKQVCQEEQLICEPSFFQHLNKDKDLFRYGVECKTVESTSDIVVPAFSESVQHCVFQSDLLLFSCAGAHQSLTRICPCRDYMKGQVALCKDCL</sequence>
<evidence type="ECO:0000256" key="13">
    <source>
        <dbReference type="ARBA" id="ARBA00023136"/>
    </source>
</evidence>
<name>A0A8C2EM33_CYPCA</name>
<keyword evidence="8" id="KW-0808">Transferase</keyword>
<evidence type="ECO:0000256" key="9">
    <source>
        <dbReference type="ARBA" id="ARBA00022692"/>
    </source>
</evidence>
<dbReference type="GO" id="GO:0006487">
    <property type="term" value="P:protein N-linked glycosylation"/>
    <property type="evidence" value="ECO:0007669"/>
    <property type="project" value="TreeGrafter"/>
</dbReference>
<dbReference type="PANTHER" id="PTHR15075:SF5">
    <property type="entry name" value="ALPHA-1,6-MANNOSYLGLYCOPROTEIN 6-BETA-N-ACETYLGLUCOSAMINYLTRANSFERASE A"/>
    <property type="match status" value="1"/>
</dbReference>
<organism evidence="19 20">
    <name type="scientific">Cyprinus carpio</name>
    <name type="common">Common carp</name>
    <dbReference type="NCBI Taxonomy" id="7962"/>
    <lineage>
        <taxon>Eukaryota</taxon>
        <taxon>Metazoa</taxon>
        <taxon>Chordata</taxon>
        <taxon>Craniata</taxon>
        <taxon>Vertebrata</taxon>
        <taxon>Euteleostomi</taxon>
        <taxon>Actinopterygii</taxon>
        <taxon>Neopterygii</taxon>
        <taxon>Teleostei</taxon>
        <taxon>Ostariophysi</taxon>
        <taxon>Cypriniformes</taxon>
        <taxon>Cyprinidae</taxon>
        <taxon>Cyprininae</taxon>
        <taxon>Cyprinus</taxon>
    </lineage>
</organism>
<evidence type="ECO:0000259" key="18">
    <source>
        <dbReference type="Pfam" id="PF15027"/>
    </source>
</evidence>
<dbReference type="Ensembl" id="ENSCCRT00020047112.1">
    <property type="protein sequence ID" value="ENSCCRP00020043180.1"/>
    <property type="gene ID" value="ENSCCRG00020019192.1"/>
</dbReference>
<dbReference type="GO" id="GO:0030144">
    <property type="term" value="F:alpha-1,6-mannosylglycoprotein 6-beta-N-acetylglucosaminyltransferase activity"/>
    <property type="evidence" value="ECO:0007669"/>
    <property type="project" value="UniProtKB-EC"/>
</dbReference>
<evidence type="ECO:0000256" key="8">
    <source>
        <dbReference type="ARBA" id="ARBA00022679"/>
    </source>
</evidence>
<keyword evidence="11 16" id="KW-1133">Transmembrane helix</keyword>
<protein>
    <recommendedName>
        <fullName evidence="5">alpha-1,6-mannosyl-glycoprotein 6-beta-N-acetylglucosaminyltransferase</fullName>
        <ecNumber evidence="5">2.4.1.155</ecNumber>
    </recommendedName>
</protein>
<dbReference type="Pfam" id="PF15024">
    <property type="entry name" value="Glyco_transf_18"/>
    <property type="match status" value="1"/>
</dbReference>
<evidence type="ECO:0000256" key="10">
    <source>
        <dbReference type="ARBA" id="ARBA00022968"/>
    </source>
</evidence>
<comment type="pathway">
    <text evidence="3">Protein modification; protein glycosylation.</text>
</comment>
<comment type="catalytic activity">
    <reaction evidence="15">
        <text>N(4)-{beta-D-GlcNAc-(1-&gt;2)-[beta-D-GlcNAc-(1-&gt;4)]-alpha-D-Man-(1-&gt;3)-[beta-D-GlcNAc-(1-&gt;2)-alpha-D-Man-(1-&gt;6)]-beta-D-Man-(1-&gt;4)-beta-D-GlcNAc-(1-&gt;4)-beta-D-GlcNAc}-L-asparaginyl-[protein] + UDP-N-acetyl-alpha-D-glucosamine = N(4)-{beta-D-GlcNAc-(1-&gt;2)-[beta-D-GlcNAc-(1-&gt;4)]-alpha-D-Man-(1-&gt;3)-[beta-D-GlcNAc-(1-&gt;2)-[beta-D-GlcNAc-(1-&gt;6)]-alpha-D-Man-(1-&gt;6)]-beta-D-Man-(1-&gt;4)-beta-D-GlcNAc-(1-&gt;4)-beta-D-GlcNAc}-L-asparaginyl-[protein] + UDP + H(+)</text>
        <dbReference type="Rhea" id="RHEA:16921"/>
        <dbReference type="Rhea" id="RHEA-COMP:14374"/>
        <dbReference type="Rhea" id="RHEA-COMP:14377"/>
        <dbReference type="ChEBI" id="CHEBI:15378"/>
        <dbReference type="ChEBI" id="CHEBI:57705"/>
        <dbReference type="ChEBI" id="CHEBI:58223"/>
        <dbReference type="ChEBI" id="CHEBI:139507"/>
        <dbReference type="ChEBI" id="CHEBI:139510"/>
        <dbReference type="EC" id="2.4.1.155"/>
    </reaction>
</comment>
<keyword evidence="7" id="KW-0328">Glycosyltransferase</keyword>
<evidence type="ECO:0000259" key="17">
    <source>
        <dbReference type="Pfam" id="PF15024"/>
    </source>
</evidence>
<evidence type="ECO:0000256" key="7">
    <source>
        <dbReference type="ARBA" id="ARBA00022676"/>
    </source>
</evidence>
<comment type="similarity">
    <text evidence="4">Belongs to the glycosyltransferase 18 family.</text>
</comment>
<keyword evidence="14" id="KW-0325">Glycoprotein</keyword>
<evidence type="ECO:0000313" key="19">
    <source>
        <dbReference type="Ensembl" id="ENSCCRP00020043180.1"/>
    </source>
</evidence>
<proteinExistence type="inferred from homology"/>
<feature type="domain" description="MGT5A-like N-terminal" evidence="18">
    <location>
        <begin position="4"/>
        <end position="138"/>
    </location>
</feature>
<keyword evidence="12" id="KW-0333">Golgi apparatus</keyword>
<comment type="subcellular location">
    <subcellularLocation>
        <location evidence="1">Golgi apparatus membrane</location>
        <topology evidence="1">Single-pass type II membrane protein</topology>
    </subcellularLocation>
    <subcellularLocation>
        <location evidence="2">Secreted</location>
    </subcellularLocation>
</comment>
<feature type="transmembrane region" description="Helical" evidence="16">
    <location>
        <begin position="14"/>
        <end position="34"/>
    </location>
</feature>
<evidence type="ECO:0000256" key="12">
    <source>
        <dbReference type="ARBA" id="ARBA00023034"/>
    </source>
</evidence>